<dbReference type="OrthoDB" id="324294at2"/>
<comment type="caution">
    <text evidence="3">The sequence shown here is derived from an EMBL/GenBank/DDBJ whole genome shotgun (WGS) entry which is preliminary data.</text>
</comment>
<dbReference type="GO" id="GO:0005737">
    <property type="term" value="C:cytoplasm"/>
    <property type="evidence" value="ECO:0007669"/>
    <property type="project" value="TreeGrafter"/>
</dbReference>
<dbReference type="PANTHER" id="PTHR10210:SF41">
    <property type="entry name" value="RIBOSE-PHOSPHATE PYROPHOSPHOKINASE 1, CHLOROPLASTIC"/>
    <property type="match status" value="1"/>
</dbReference>
<evidence type="ECO:0000313" key="3">
    <source>
        <dbReference type="EMBL" id="TFW31299.1"/>
    </source>
</evidence>
<dbReference type="GO" id="GO:0004749">
    <property type="term" value="F:ribose phosphate diphosphokinase activity"/>
    <property type="evidence" value="ECO:0007669"/>
    <property type="project" value="TreeGrafter"/>
</dbReference>
<keyword evidence="4" id="KW-1185">Reference proteome</keyword>
<dbReference type="SUPFAM" id="SSF53271">
    <property type="entry name" value="PRTase-like"/>
    <property type="match status" value="1"/>
</dbReference>
<dbReference type="AlphaFoldDB" id="A0A4Y9SXY9"/>
<dbReference type="PANTHER" id="PTHR10210">
    <property type="entry name" value="RIBOSE-PHOSPHATE DIPHOSPHOKINASE FAMILY MEMBER"/>
    <property type="match status" value="1"/>
</dbReference>
<dbReference type="FunFam" id="3.40.50.2020:FF:000014">
    <property type="entry name" value="Ribose-phosphate pyrophosphokinase 1"/>
    <property type="match status" value="1"/>
</dbReference>
<dbReference type="Pfam" id="PF14572">
    <property type="entry name" value="Pribosyl_synth"/>
    <property type="match status" value="1"/>
</dbReference>
<keyword evidence="3" id="KW-0808">Transferase</keyword>
<reference evidence="3 4" key="1">
    <citation type="submission" date="2019-03" db="EMBL/GenBank/DDBJ databases">
        <title>Draft genome of Massilia hortus sp. nov., a novel bacterial species of the Oxalobacteraceae family.</title>
        <authorList>
            <person name="Peta V."/>
            <person name="Raths R."/>
            <person name="Bucking H."/>
        </authorList>
    </citation>
    <scope>NUCLEOTIDE SEQUENCE [LARGE SCALE GENOMIC DNA]</scope>
    <source>
        <strain evidence="3 4">ONC3</strain>
    </source>
</reference>
<keyword evidence="1" id="KW-0545">Nucleotide biosynthesis</keyword>
<evidence type="ECO:0000259" key="2">
    <source>
        <dbReference type="Pfam" id="PF13793"/>
    </source>
</evidence>
<feature type="domain" description="Ribose-phosphate pyrophosphokinase N-terminal" evidence="2">
    <location>
        <begin position="7"/>
        <end position="126"/>
    </location>
</feature>
<dbReference type="RefSeq" id="WP_135190340.1">
    <property type="nucleotide sequence ID" value="NZ_SPUM01000094.1"/>
</dbReference>
<name>A0A4Y9SXY9_9BURK</name>
<dbReference type="GO" id="GO:0006164">
    <property type="term" value="P:purine nucleotide biosynthetic process"/>
    <property type="evidence" value="ECO:0007669"/>
    <property type="project" value="TreeGrafter"/>
</dbReference>
<dbReference type="GO" id="GO:0002189">
    <property type="term" value="C:ribose phosphate diphosphokinase complex"/>
    <property type="evidence" value="ECO:0007669"/>
    <property type="project" value="TreeGrafter"/>
</dbReference>
<dbReference type="InterPro" id="IPR029057">
    <property type="entry name" value="PRTase-like"/>
</dbReference>
<gene>
    <name evidence="3" type="ORF">E4O92_13935</name>
</gene>
<accession>A0A4Y9SXY9</accession>
<dbReference type="NCBIfam" id="TIGR01251">
    <property type="entry name" value="ribP_PPkin"/>
    <property type="match status" value="1"/>
</dbReference>
<dbReference type="InterPro" id="IPR029099">
    <property type="entry name" value="Pribosyltran_N"/>
</dbReference>
<evidence type="ECO:0000313" key="4">
    <source>
        <dbReference type="Proteomes" id="UP000297258"/>
    </source>
</evidence>
<dbReference type="Gene3D" id="3.40.50.2020">
    <property type="match status" value="2"/>
</dbReference>
<protein>
    <submittedName>
        <fullName evidence="3">Ribose-phosphate pyrophosphokinase</fullName>
    </submittedName>
</protein>
<dbReference type="EMBL" id="SPUM01000094">
    <property type="protein sequence ID" value="TFW31299.1"/>
    <property type="molecule type" value="Genomic_DNA"/>
</dbReference>
<dbReference type="GO" id="GO:0016301">
    <property type="term" value="F:kinase activity"/>
    <property type="evidence" value="ECO:0007669"/>
    <property type="project" value="UniProtKB-KW"/>
</dbReference>
<dbReference type="GO" id="GO:0000287">
    <property type="term" value="F:magnesium ion binding"/>
    <property type="evidence" value="ECO:0007669"/>
    <property type="project" value="InterPro"/>
</dbReference>
<dbReference type="CDD" id="cd06223">
    <property type="entry name" value="PRTases_typeI"/>
    <property type="match status" value="1"/>
</dbReference>
<dbReference type="SMART" id="SM01400">
    <property type="entry name" value="Pribosyltran_N"/>
    <property type="match status" value="1"/>
</dbReference>
<organism evidence="3 4">
    <name type="scientific">Massilia horti</name>
    <dbReference type="NCBI Taxonomy" id="2562153"/>
    <lineage>
        <taxon>Bacteria</taxon>
        <taxon>Pseudomonadati</taxon>
        <taxon>Pseudomonadota</taxon>
        <taxon>Betaproteobacteria</taxon>
        <taxon>Burkholderiales</taxon>
        <taxon>Oxalobacteraceae</taxon>
        <taxon>Telluria group</taxon>
        <taxon>Massilia</taxon>
    </lineage>
</organism>
<dbReference type="Proteomes" id="UP000297258">
    <property type="component" value="Unassembled WGS sequence"/>
</dbReference>
<proteinExistence type="predicted"/>
<keyword evidence="3" id="KW-0418">Kinase</keyword>
<dbReference type="InterPro" id="IPR005946">
    <property type="entry name" value="Rib-P_diPkinase"/>
</dbReference>
<dbReference type="Pfam" id="PF13793">
    <property type="entry name" value="Pribosyltran_N"/>
    <property type="match status" value="1"/>
</dbReference>
<evidence type="ECO:0000256" key="1">
    <source>
        <dbReference type="ARBA" id="ARBA00022727"/>
    </source>
</evidence>
<sequence>MSQAPLQLFALNTSRVFGDEVSSALGQALSPHEEREFEDGEHKARPLANVRGRDVYVLQSLHGDGTQSVNDKLCRLLFFVGALRDAAAGRITAVLPYLAYARKDTRTNPRDPVTLRYVAAMFEAAGTDTVLTLDVHNVSAFQNAFRCRTDHLDACQLFAGHFAPLVQGTEVVAVSPDSGGVKRANLFRKCLAARLNAQVGMAYCEKYRRADTLSGELLVGDVRGKTVIIYDDLISSGQTTARAARLCRQQGASKVYAAASHALFQPGAAELLGNAGIDAIVVTDSGGPWRPGQSLPPRLSVVSCAPLFAQAIRRMHEDGSVSDLVAW</sequence>
<dbReference type="InterPro" id="IPR000836">
    <property type="entry name" value="PRTase_dom"/>
</dbReference>
<dbReference type="GO" id="GO:0006015">
    <property type="term" value="P:5-phosphoribose 1-diphosphate biosynthetic process"/>
    <property type="evidence" value="ECO:0007669"/>
    <property type="project" value="TreeGrafter"/>
</dbReference>